<dbReference type="EMBL" id="PGOL01002238">
    <property type="protein sequence ID" value="PKI49462.1"/>
    <property type="molecule type" value="Genomic_DNA"/>
</dbReference>
<accession>A0A2I0IZP8</accession>
<evidence type="ECO:0000313" key="2">
    <source>
        <dbReference type="EMBL" id="PKI49462.1"/>
    </source>
</evidence>
<protein>
    <submittedName>
        <fullName evidence="2">Uncharacterized protein</fullName>
    </submittedName>
</protein>
<keyword evidence="3" id="KW-1185">Reference proteome</keyword>
<feature type="region of interest" description="Disordered" evidence="1">
    <location>
        <begin position="19"/>
        <end position="43"/>
    </location>
</feature>
<evidence type="ECO:0000313" key="3">
    <source>
        <dbReference type="Proteomes" id="UP000233551"/>
    </source>
</evidence>
<evidence type="ECO:0000256" key="1">
    <source>
        <dbReference type="SAM" id="MobiDB-lite"/>
    </source>
</evidence>
<name>A0A2I0IZP8_PUNGR</name>
<organism evidence="2 3">
    <name type="scientific">Punica granatum</name>
    <name type="common">Pomegranate</name>
    <dbReference type="NCBI Taxonomy" id="22663"/>
    <lineage>
        <taxon>Eukaryota</taxon>
        <taxon>Viridiplantae</taxon>
        <taxon>Streptophyta</taxon>
        <taxon>Embryophyta</taxon>
        <taxon>Tracheophyta</taxon>
        <taxon>Spermatophyta</taxon>
        <taxon>Magnoliopsida</taxon>
        <taxon>eudicotyledons</taxon>
        <taxon>Gunneridae</taxon>
        <taxon>Pentapetalae</taxon>
        <taxon>rosids</taxon>
        <taxon>malvids</taxon>
        <taxon>Myrtales</taxon>
        <taxon>Lythraceae</taxon>
        <taxon>Punica</taxon>
    </lineage>
</organism>
<proteinExistence type="predicted"/>
<reference evidence="2 3" key="1">
    <citation type="submission" date="2017-11" db="EMBL/GenBank/DDBJ databases">
        <title>De-novo sequencing of pomegranate (Punica granatum L.) genome.</title>
        <authorList>
            <person name="Akparov Z."/>
            <person name="Amiraslanov A."/>
            <person name="Hajiyeva S."/>
            <person name="Abbasov M."/>
            <person name="Kaur K."/>
            <person name="Hamwieh A."/>
            <person name="Solovyev V."/>
            <person name="Salamov A."/>
            <person name="Braich B."/>
            <person name="Kosarev P."/>
            <person name="Mahmoud A."/>
            <person name="Hajiyev E."/>
            <person name="Babayeva S."/>
            <person name="Izzatullayeva V."/>
            <person name="Mammadov A."/>
            <person name="Mammadov A."/>
            <person name="Sharifova S."/>
            <person name="Ojaghi J."/>
            <person name="Eynullazada K."/>
            <person name="Bayramov B."/>
            <person name="Abdulazimova A."/>
            <person name="Shahmuradov I."/>
        </authorList>
    </citation>
    <scope>NUCLEOTIDE SEQUENCE [LARGE SCALE GENOMIC DNA]</scope>
    <source>
        <strain evidence="3">cv. AG2017</strain>
        <tissue evidence="2">Leaf</tissue>
    </source>
</reference>
<gene>
    <name evidence="2" type="ORF">CRG98_030154</name>
</gene>
<dbReference type="Proteomes" id="UP000233551">
    <property type="component" value="Unassembled WGS sequence"/>
</dbReference>
<comment type="caution">
    <text evidence="2">The sequence shown here is derived from an EMBL/GenBank/DDBJ whole genome shotgun (WGS) entry which is preliminary data.</text>
</comment>
<dbReference type="AlphaFoldDB" id="A0A2I0IZP8"/>
<sequence length="105" mass="11742">MSLWRKKLVLHSNLAGVSNGHMQKPIMPCPVRTLPSSSSSSSLPALRFGPFLERQRLREAQVSGMRGVLRHRASGRKQVKRAKRGKGVGSLVVGIQRFRRRSVNQ</sequence>